<proteinExistence type="predicted"/>
<name>A0A6C0HBI5_9ZZZZ</name>
<sequence>MKNVYYFHLQNIVDLNECNEKTNDNVLKLFKDILKNHVKENKYEISVIDNEIELFKIKGGYDDGRYPYDIFEKNMKVLFQKSITKNVPLNVQDYPELTANDTSSDGITNKINDKIIIVKLSIFHKANNITNSFVNKLRYGRKIRDNEKK</sequence>
<dbReference type="EMBL" id="MN739921">
    <property type="protein sequence ID" value="QHT77814.1"/>
    <property type="molecule type" value="Genomic_DNA"/>
</dbReference>
<dbReference type="AlphaFoldDB" id="A0A6C0HBI5"/>
<evidence type="ECO:0000313" key="1">
    <source>
        <dbReference type="EMBL" id="QHT77814.1"/>
    </source>
</evidence>
<reference evidence="1" key="1">
    <citation type="journal article" date="2020" name="Nature">
        <title>Giant virus diversity and host interactions through global metagenomics.</title>
        <authorList>
            <person name="Schulz F."/>
            <person name="Roux S."/>
            <person name="Paez-Espino D."/>
            <person name="Jungbluth S."/>
            <person name="Walsh D.A."/>
            <person name="Denef V.J."/>
            <person name="McMahon K.D."/>
            <person name="Konstantinidis K.T."/>
            <person name="Eloe-Fadrosh E.A."/>
            <person name="Kyrpides N.C."/>
            <person name="Woyke T."/>
        </authorList>
    </citation>
    <scope>NUCLEOTIDE SEQUENCE</scope>
    <source>
        <strain evidence="1">GVMAG-M-3300023179-90</strain>
    </source>
</reference>
<accession>A0A6C0HBI5</accession>
<protein>
    <submittedName>
        <fullName evidence="1">Uncharacterized protein</fullName>
    </submittedName>
</protein>
<organism evidence="1">
    <name type="scientific">viral metagenome</name>
    <dbReference type="NCBI Taxonomy" id="1070528"/>
    <lineage>
        <taxon>unclassified sequences</taxon>
        <taxon>metagenomes</taxon>
        <taxon>organismal metagenomes</taxon>
    </lineage>
</organism>